<evidence type="ECO:0008006" key="2">
    <source>
        <dbReference type="Google" id="ProtNLM"/>
    </source>
</evidence>
<reference evidence="1" key="1">
    <citation type="journal article" date="2021" name="Proc. Natl. Acad. Sci. U.S.A.">
        <title>A Catalog of Tens of Thousands of Viruses from Human Metagenomes Reveals Hidden Associations with Chronic Diseases.</title>
        <authorList>
            <person name="Tisza M.J."/>
            <person name="Buck C.B."/>
        </authorList>
    </citation>
    <scope>NUCLEOTIDE SEQUENCE</scope>
    <source>
        <strain evidence="1">CtMCY8</strain>
    </source>
</reference>
<dbReference type="InterPro" id="IPR025354">
    <property type="entry name" value="DUF4258"/>
</dbReference>
<accession>A0A8S5T9V6</accession>
<name>A0A8S5T9V6_9CAUD</name>
<sequence length="108" mass="12341">MMELTIENLRTLASGGQIFLTAHSQARLYERGILLADIRQAIQSGKIIEYRPDDYRCPSCLVLGVNLAGRWLHVVCGIHEGALWILTAYWPDLDHWNATYTERKKKGE</sequence>
<evidence type="ECO:0000313" key="1">
    <source>
        <dbReference type="EMBL" id="DAF60057.1"/>
    </source>
</evidence>
<dbReference type="Pfam" id="PF14076">
    <property type="entry name" value="DUF4258"/>
    <property type="match status" value="1"/>
</dbReference>
<dbReference type="EMBL" id="BK032782">
    <property type="protein sequence ID" value="DAF60057.1"/>
    <property type="molecule type" value="Genomic_DNA"/>
</dbReference>
<protein>
    <recommendedName>
        <fullName evidence="2">DUF4258 domain-containing protein</fullName>
    </recommendedName>
</protein>
<organism evidence="1">
    <name type="scientific">Siphoviridae sp. ctMCY8</name>
    <dbReference type="NCBI Taxonomy" id="2827854"/>
    <lineage>
        <taxon>Viruses</taxon>
        <taxon>Duplodnaviria</taxon>
        <taxon>Heunggongvirae</taxon>
        <taxon>Uroviricota</taxon>
        <taxon>Caudoviricetes</taxon>
    </lineage>
</organism>
<proteinExistence type="predicted"/>